<dbReference type="Proteomes" id="UP000003704">
    <property type="component" value="Unassembled WGS sequence"/>
</dbReference>
<name>I8I1K7_9GAMM</name>
<accession>I8I1K7</accession>
<protein>
    <submittedName>
        <fullName evidence="2">Uncharacterized protein</fullName>
    </submittedName>
</protein>
<feature type="chain" id="PRO_5003713406" evidence="1">
    <location>
        <begin position="23"/>
        <end position="259"/>
    </location>
</feature>
<dbReference type="RefSeq" id="WP_007186122.1">
    <property type="nucleotide sequence ID" value="NZ_AKGD01000002.1"/>
</dbReference>
<sequence length="259" mass="26002">MQKTILATLGMACLFAATQASAQQTAAPATVAARPTLGLAAASFQAPVGFGASWGAVGAGVYAQTLDNLPGGGDSDGAAGVVIGLGDASEYAGLELGAVFSSLTGDNSDDSFGDSGSFAAKLHTNLPGNAAFAIGVVGAQEWGSSGFKNANSSSVYTAVTKAFRLGNHVAILNLGAGDNVFNSPDKNGIGVFGSGSFYFTQWLSVIGEYSGRFANAAVSIAPLPKYLPLTITLGAINLTEKYGQDVEFGGSVGIGYSFK</sequence>
<evidence type="ECO:0000313" key="2">
    <source>
        <dbReference type="EMBL" id="EIT69601.1"/>
    </source>
</evidence>
<evidence type="ECO:0000313" key="3">
    <source>
        <dbReference type="Proteomes" id="UP000003704"/>
    </source>
</evidence>
<keyword evidence="3" id="KW-1185">Reference proteome</keyword>
<dbReference type="AlphaFoldDB" id="I8I1K7"/>
<dbReference type="EMBL" id="AKGD01000002">
    <property type="protein sequence ID" value="EIT69601.1"/>
    <property type="molecule type" value="Genomic_DNA"/>
</dbReference>
<proteinExistence type="predicted"/>
<gene>
    <name evidence="2" type="ORF">WQQ_31830</name>
</gene>
<feature type="signal peptide" evidence="1">
    <location>
        <begin position="1"/>
        <end position="22"/>
    </location>
</feature>
<dbReference type="STRING" id="1172194.WQQ_31830"/>
<reference evidence="2 3" key="1">
    <citation type="journal article" date="2012" name="J. Bacteriol.">
        <title>Genome Sequence of n-Alkane-Degrading Hydrocarboniphaga effusa Strain AP103T (ATCC BAA-332T).</title>
        <authorList>
            <person name="Chang H.K."/>
            <person name="Zylstra G.J."/>
            <person name="Chae J.C."/>
        </authorList>
    </citation>
    <scope>NUCLEOTIDE SEQUENCE [LARGE SCALE GENOMIC DNA]</scope>
    <source>
        <strain evidence="2 3">AP103</strain>
    </source>
</reference>
<evidence type="ECO:0000256" key="1">
    <source>
        <dbReference type="SAM" id="SignalP"/>
    </source>
</evidence>
<organism evidence="2 3">
    <name type="scientific">Hydrocarboniphaga effusa AP103</name>
    <dbReference type="NCBI Taxonomy" id="1172194"/>
    <lineage>
        <taxon>Bacteria</taxon>
        <taxon>Pseudomonadati</taxon>
        <taxon>Pseudomonadota</taxon>
        <taxon>Gammaproteobacteria</taxon>
        <taxon>Nevskiales</taxon>
        <taxon>Nevskiaceae</taxon>
        <taxon>Hydrocarboniphaga</taxon>
    </lineage>
</organism>
<comment type="caution">
    <text evidence="2">The sequence shown here is derived from an EMBL/GenBank/DDBJ whole genome shotgun (WGS) entry which is preliminary data.</text>
</comment>
<keyword evidence="1" id="KW-0732">Signal</keyword>
<dbReference type="OrthoDB" id="7059816at2"/>